<proteinExistence type="predicted"/>
<dbReference type="InterPro" id="IPR052732">
    <property type="entry name" value="Cell-binding_unc_protein"/>
</dbReference>
<name>A0ABQ1QTN6_9FLAO</name>
<sequence>MVVIVLGLPGSGKSYFAEKLAGKIEAEYISSDRLRKELFAERTYSKAEKARVYEEMLKRTELAISNNKPVVLDATFYEEETREMFLENLGIQTFIVEIQASESLIKERLKKKRLYSEADFEVYQMIRNKWIEVKQPRLILKSTDTNVDDMLNRALEYLSNDTGTDP</sequence>
<reference evidence="2" key="1">
    <citation type="journal article" date="2019" name="Int. J. Syst. Evol. Microbiol.">
        <title>The Global Catalogue of Microorganisms (GCM) 10K type strain sequencing project: providing services to taxonomists for standard genome sequencing and annotation.</title>
        <authorList>
            <consortium name="The Broad Institute Genomics Platform"/>
            <consortium name="The Broad Institute Genome Sequencing Center for Infectious Disease"/>
            <person name="Wu L."/>
            <person name="Ma J."/>
        </authorList>
    </citation>
    <scope>NUCLEOTIDE SEQUENCE [LARGE SCALE GENOMIC DNA]</scope>
    <source>
        <strain evidence="2">CGMCC 1.12606</strain>
    </source>
</reference>
<dbReference type="RefSeq" id="WP_188369221.1">
    <property type="nucleotide sequence ID" value="NZ_BMFH01000001.1"/>
</dbReference>
<organism evidence="1 2">
    <name type="scientific">Muriicola marianensis</name>
    <dbReference type="NCBI Taxonomy" id="1324801"/>
    <lineage>
        <taxon>Bacteria</taxon>
        <taxon>Pseudomonadati</taxon>
        <taxon>Bacteroidota</taxon>
        <taxon>Flavobacteriia</taxon>
        <taxon>Flavobacteriales</taxon>
        <taxon>Flavobacteriaceae</taxon>
        <taxon>Muriicola</taxon>
    </lineage>
</organism>
<dbReference type="InterPro" id="IPR027417">
    <property type="entry name" value="P-loop_NTPase"/>
</dbReference>
<dbReference type="PANTHER" id="PTHR43883">
    <property type="entry name" value="SLR0207 PROTEIN"/>
    <property type="match status" value="1"/>
</dbReference>
<dbReference type="EMBL" id="BMFH01000001">
    <property type="protein sequence ID" value="GGD41692.1"/>
    <property type="molecule type" value="Genomic_DNA"/>
</dbReference>
<protein>
    <recommendedName>
        <fullName evidence="3">AAA family ATPase</fullName>
    </recommendedName>
</protein>
<comment type="caution">
    <text evidence="1">The sequence shown here is derived from an EMBL/GenBank/DDBJ whole genome shotgun (WGS) entry which is preliminary data.</text>
</comment>
<evidence type="ECO:0000313" key="1">
    <source>
        <dbReference type="EMBL" id="GGD41692.1"/>
    </source>
</evidence>
<dbReference type="SUPFAM" id="SSF52540">
    <property type="entry name" value="P-loop containing nucleoside triphosphate hydrolases"/>
    <property type="match status" value="1"/>
</dbReference>
<dbReference type="Pfam" id="PF13671">
    <property type="entry name" value="AAA_33"/>
    <property type="match status" value="1"/>
</dbReference>
<gene>
    <name evidence="1" type="ORF">GCM10011361_05960</name>
</gene>
<evidence type="ECO:0000313" key="2">
    <source>
        <dbReference type="Proteomes" id="UP000625780"/>
    </source>
</evidence>
<dbReference type="Proteomes" id="UP000625780">
    <property type="component" value="Unassembled WGS sequence"/>
</dbReference>
<dbReference type="Gene3D" id="3.40.50.300">
    <property type="entry name" value="P-loop containing nucleotide triphosphate hydrolases"/>
    <property type="match status" value="1"/>
</dbReference>
<dbReference type="PANTHER" id="PTHR43883:SF1">
    <property type="entry name" value="GLUCONOKINASE"/>
    <property type="match status" value="1"/>
</dbReference>
<keyword evidence="2" id="KW-1185">Reference proteome</keyword>
<evidence type="ECO:0008006" key="3">
    <source>
        <dbReference type="Google" id="ProtNLM"/>
    </source>
</evidence>
<accession>A0ABQ1QTN6</accession>